<dbReference type="InterPro" id="IPR011928">
    <property type="entry name" value="Phage_phiJL001_Gp84"/>
</dbReference>
<proteinExistence type="predicted"/>
<protein>
    <recommendedName>
        <fullName evidence="3">DUF2163 domain-containing protein</fullName>
    </recommendedName>
</protein>
<sequence length="267" mass="28315">MRAIPIELTARIESGAARLCHAWVMRRTDGVKLGFTDHDRDLIVENVTCRAASGWTAGAADSAVGLSAGSAAVAGGLDDAAITDADVEAGLYDGASVSLWRVDWDRPDLRVRLWTATLARIRREGAGFSAELEGPLAKLERVVGGGVSEVAFTATGLHERPWSPAHLRVAARTDGGFDLGWIARARIDGDRWDGEAAGFGSLRFRVRVLDGATERRAFELEGNTATFSATDLAVDFPGGLDGDSQVAVAQWGDGYGWGMEAFAALTP</sequence>
<evidence type="ECO:0000313" key="2">
    <source>
        <dbReference type="Proteomes" id="UP001156921"/>
    </source>
</evidence>
<dbReference type="RefSeq" id="WP_348521779.1">
    <property type="nucleotide sequence ID" value="NZ_BSOY01000024.1"/>
</dbReference>
<keyword evidence="2" id="KW-1185">Reference proteome</keyword>
<dbReference type="EMBL" id="BSOY01000024">
    <property type="protein sequence ID" value="GLS01360.1"/>
    <property type="molecule type" value="Genomic_DNA"/>
</dbReference>
<name>A0ABQ6BH50_9CAUL</name>
<comment type="caution">
    <text evidence="1">The sequence shown here is derived from an EMBL/GenBank/DDBJ whole genome shotgun (WGS) entry which is preliminary data.</text>
</comment>
<evidence type="ECO:0008006" key="3">
    <source>
        <dbReference type="Google" id="ProtNLM"/>
    </source>
</evidence>
<reference evidence="2" key="1">
    <citation type="journal article" date="2019" name="Int. J. Syst. Evol. Microbiol.">
        <title>The Global Catalogue of Microorganisms (GCM) 10K type strain sequencing project: providing services to taxonomists for standard genome sequencing and annotation.</title>
        <authorList>
            <consortium name="The Broad Institute Genomics Platform"/>
            <consortium name="The Broad Institute Genome Sequencing Center for Infectious Disease"/>
            <person name="Wu L."/>
            <person name="Ma J."/>
        </authorList>
    </citation>
    <scope>NUCLEOTIDE SEQUENCE [LARGE SCALE GENOMIC DNA]</scope>
    <source>
        <strain evidence="2">NBRC 110107</strain>
    </source>
</reference>
<dbReference type="Pfam" id="PF09931">
    <property type="entry name" value="Phage_phiJL001_Gp84_N"/>
    <property type="match status" value="1"/>
</dbReference>
<gene>
    <name evidence="1" type="ORF">GCM10007859_13730</name>
</gene>
<accession>A0ABQ6BH50</accession>
<evidence type="ECO:0000313" key="1">
    <source>
        <dbReference type="EMBL" id="GLS01360.1"/>
    </source>
</evidence>
<organism evidence="1 2">
    <name type="scientific">Brevundimonas denitrificans</name>
    <dbReference type="NCBI Taxonomy" id="1443434"/>
    <lineage>
        <taxon>Bacteria</taxon>
        <taxon>Pseudomonadati</taxon>
        <taxon>Pseudomonadota</taxon>
        <taxon>Alphaproteobacteria</taxon>
        <taxon>Caulobacterales</taxon>
        <taxon>Caulobacteraceae</taxon>
        <taxon>Brevundimonas</taxon>
    </lineage>
</organism>
<dbReference type="NCBIfam" id="TIGR02218">
    <property type="entry name" value="phg_TIGR02218"/>
    <property type="match status" value="1"/>
</dbReference>
<dbReference type="Proteomes" id="UP001156921">
    <property type="component" value="Unassembled WGS sequence"/>
</dbReference>